<accession>A0ABQ5ERC8</accession>
<dbReference type="EMBL" id="BQNB010016588">
    <property type="protein sequence ID" value="GJT53462.1"/>
    <property type="molecule type" value="Genomic_DNA"/>
</dbReference>
<feature type="region of interest" description="Disordered" evidence="1">
    <location>
        <begin position="269"/>
        <end position="298"/>
    </location>
</feature>
<comment type="caution">
    <text evidence="2">The sequence shown here is derived from an EMBL/GenBank/DDBJ whole genome shotgun (WGS) entry which is preliminary data.</text>
</comment>
<reference evidence="2" key="1">
    <citation type="journal article" date="2022" name="Int. J. Mol. Sci.">
        <title>Draft Genome of Tanacetum Coccineum: Genomic Comparison of Closely Related Tanacetum-Family Plants.</title>
        <authorList>
            <person name="Yamashiro T."/>
            <person name="Shiraishi A."/>
            <person name="Nakayama K."/>
            <person name="Satake H."/>
        </authorList>
    </citation>
    <scope>NUCLEOTIDE SEQUENCE</scope>
</reference>
<dbReference type="Proteomes" id="UP001151760">
    <property type="component" value="Unassembled WGS sequence"/>
</dbReference>
<reference evidence="2" key="2">
    <citation type="submission" date="2022-01" db="EMBL/GenBank/DDBJ databases">
        <authorList>
            <person name="Yamashiro T."/>
            <person name="Shiraishi A."/>
            <person name="Satake H."/>
            <person name="Nakayama K."/>
        </authorList>
    </citation>
    <scope>NUCLEOTIDE SEQUENCE</scope>
</reference>
<protein>
    <submittedName>
        <fullName evidence="2">Uncharacterized protein</fullName>
    </submittedName>
</protein>
<gene>
    <name evidence="2" type="ORF">Tco_0988516</name>
</gene>
<organism evidence="2 3">
    <name type="scientific">Tanacetum coccineum</name>
    <dbReference type="NCBI Taxonomy" id="301880"/>
    <lineage>
        <taxon>Eukaryota</taxon>
        <taxon>Viridiplantae</taxon>
        <taxon>Streptophyta</taxon>
        <taxon>Embryophyta</taxon>
        <taxon>Tracheophyta</taxon>
        <taxon>Spermatophyta</taxon>
        <taxon>Magnoliopsida</taxon>
        <taxon>eudicotyledons</taxon>
        <taxon>Gunneridae</taxon>
        <taxon>Pentapetalae</taxon>
        <taxon>asterids</taxon>
        <taxon>campanulids</taxon>
        <taxon>Asterales</taxon>
        <taxon>Asteraceae</taxon>
        <taxon>Asteroideae</taxon>
        <taxon>Anthemideae</taxon>
        <taxon>Anthemidinae</taxon>
        <taxon>Tanacetum</taxon>
    </lineage>
</organism>
<evidence type="ECO:0000313" key="2">
    <source>
        <dbReference type="EMBL" id="GJT53462.1"/>
    </source>
</evidence>
<keyword evidence="3" id="KW-1185">Reference proteome</keyword>
<proteinExistence type="predicted"/>
<feature type="compositionally biased region" description="Polar residues" evidence="1">
    <location>
        <begin position="287"/>
        <end position="298"/>
    </location>
</feature>
<sequence length="298" mass="33870">MCTYLKNMEGYKLKYLKLKEFDSIQEMFDRAFKRVNTFKDFRTELVEGKEKRAGTELIQEITKKQKVEDDIETAKLKQLMEIIPDEEEVAIDAIPLAVKSPTILVKAKYESTRPVEGLDLLLWGDLKTMFEPYVEDEIYMLVEKSLRSKEVFGSILLVLMKKLDDFEEEYQLDLVKTAQRLRLLEVNAAEKLQFNAPVYHSAATYFGGVTDWYLEPSNMTTPHPTPFPTTTPRAGVLIPFVIISNSDDEITTLPVRPAPPSSDHIPALFGYPLDSGDNSSDEDLSETAESLHTQTAST</sequence>
<name>A0ABQ5ERC8_9ASTR</name>
<evidence type="ECO:0000256" key="1">
    <source>
        <dbReference type="SAM" id="MobiDB-lite"/>
    </source>
</evidence>
<evidence type="ECO:0000313" key="3">
    <source>
        <dbReference type="Proteomes" id="UP001151760"/>
    </source>
</evidence>